<reference evidence="1" key="1">
    <citation type="submission" date="2023-03" db="EMBL/GenBank/DDBJ databases">
        <title>Massive genome expansion in bonnet fungi (Mycena s.s.) driven by repeated elements and novel gene families across ecological guilds.</title>
        <authorList>
            <consortium name="Lawrence Berkeley National Laboratory"/>
            <person name="Harder C.B."/>
            <person name="Miyauchi S."/>
            <person name="Viragh M."/>
            <person name="Kuo A."/>
            <person name="Thoen E."/>
            <person name="Andreopoulos B."/>
            <person name="Lu D."/>
            <person name="Skrede I."/>
            <person name="Drula E."/>
            <person name="Henrissat B."/>
            <person name="Morin E."/>
            <person name="Kohler A."/>
            <person name="Barry K."/>
            <person name="LaButti K."/>
            <person name="Morin E."/>
            <person name="Salamov A."/>
            <person name="Lipzen A."/>
            <person name="Mereny Z."/>
            <person name="Hegedus B."/>
            <person name="Baldrian P."/>
            <person name="Stursova M."/>
            <person name="Weitz H."/>
            <person name="Taylor A."/>
            <person name="Grigoriev I.V."/>
            <person name="Nagy L.G."/>
            <person name="Martin F."/>
            <person name="Kauserud H."/>
        </authorList>
    </citation>
    <scope>NUCLEOTIDE SEQUENCE</scope>
    <source>
        <strain evidence="1">CBHHK173m</strain>
    </source>
</reference>
<keyword evidence="2" id="KW-1185">Reference proteome</keyword>
<proteinExistence type="predicted"/>
<evidence type="ECO:0000313" key="2">
    <source>
        <dbReference type="Proteomes" id="UP001222325"/>
    </source>
</evidence>
<name>A0AAD6UJQ5_9AGAR</name>
<gene>
    <name evidence="1" type="ORF">B0H15DRAFT_28152</name>
</gene>
<dbReference type="Proteomes" id="UP001222325">
    <property type="component" value="Unassembled WGS sequence"/>
</dbReference>
<protein>
    <submittedName>
        <fullName evidence="1">Uncharacterized protein</fullName>
    </submittedName>
</protein>
<comment type="caution">
    <text evidence="1">The sequence shown here is derived from an EMBL/GenBank/DDBJ whole genome shotgun (WGS) entry which is preliminary data.</text>
</comment>
<organism evidence="1 2">
    <name type="scientific">Mycena belliarum</name>
    <dbReference type="NCBI Taxonomy" id="1033014"/>
    <lineage>
        <taxon>Eukaryota</taxon>
        <taxon>Fungi</taxon>
        <taxon>Dikarya</taxon>
        <taxon>Basidiomycota</taxon>
        <taxon>Agaricomycotina</taxon>
        <taxon>Agaricomycetes</taxon>
        <taxon>Agaricomycetidae</taxon>
        <taxon>Agaricales</taxon>
        <taxon>Marasmiineae</taxon>
        <taxon>Mycenaceae</taxon>
        <taxon>Mycena</taxon>
    </lineage>
</organism>
<accession>A0AAD6UJQ5</accession>
<dbReference type="AlphaFoldDB" id="A0AAD6UJQ5"/>
<dbReference type="EMBL" id="JARJCN010000001">
    <property type="protein sequence ID" value="KAJ7104494.1"/>
    <property type="molecule type" value="Genomic_DNA"/>
</dbReference>
<evidence type="ECO:0000313" key="1">
    <source>
        <dbReference type="EMBL" id="KAJ7104494.1"/>
    </source>
</evidence>
<sequence length="259" mass="29055">MTESKFPRSSVSATSLPPCLLSYTSAPSSWNNGLNLTQTTSTSPSVIIPRTKPGSFYTHKDPCRQRLTLHGRSLTTPYAESRRRRAPPLPAPAARQVLATEPIRAHSLFAKYSKHTSQLSLRQKHTFFRLPVAPRKGLEICRYLIRLGACLSSCDLLWEWSCTGPFDHRETHLPGSRALEADSIILPLPRKRITNLHETISEVAAPAMVSRLICVDRYTSKNVDLALQVANVDLPHNKCNRPSRRFHSAPPYRAWGQDP</sequence>